<feature type="transmembrane region" description="Helical" evidence="14">
    <location>
        <begin position="29"/>
        <end position="50"/>
    </location>
</feature>
<dbReference type="FunFam" id="1.10.3720.10:FF:000026">
    <property type="entry name" value="Phosphate transport system permease protein PstA"/>
    <property type="match status" value="1"/>
</dbReference>
<dbReference type="Pfam" id="PF01895">
    <property type="entry name" value="PhoU"/>
    <property type="match status" value="2"/>
</dbReference>
<reference evidence="17" key="1">
    <citation type="submission" date="2014-01" db="EMBL/GenBank/DDBJ databases">
        <authorList>
            <person name="Aslett M."/>
        </authorList>
    </citation>
    <scope>NUCLEOTIDE SEQUENCE</scope>
</reference>
<evidence type="ECO:0000256" key="12">
    <source>
        <dbReference type="ARBA" id="ARBA00022989"/>
    </source>
</evidence>
<dbReference type="GO" id="GO:0005737">
    <property type="term" value="C:cytoplasm"/>
    <property type="evidence" value="ECO:0007669"/>
    <property type="project" value="UniProtKB-SubCell"/>
</dbReference>
<dbReference type="NCBIfam" id="NF008332">
    <property type="entry name" value="PRK11115.1"/>
    <property type="match status" value="1"/>
</dbReference>
<organism evidence="17 18">
    <name type="scientific">Trichuris trichiura</name>
    <name type="common">Whipworm</name>
    <name type="synonym">Trichocephalus trichiurus</name>
    <dbReference type="NCBI Taxonomy" id="36087"/>
    <lineage>
        <taxon>Eukaryota</taxon>
        <taxon>Metazoa</taxon>
        <taxon>Ecdysozoa</taxon>
        <taxon>Nematoda</taxon>
        <taxon>Enoplea</taxon>
        <taxon>Dorylaimia</taxon>
        <taxon>Trichinellida</taxon>
        <taxon>Trichuridae</taxon>
        <taxon>Trichuris</taxon>
    </lineage>
</organism>
<dbReference type="GO" id="GO:0045936">
    <property type="term" value="P:negative regulation of phosphate metabolic process"/>
    <property type="evidence" value="ECO:0007669"/>
    <property type="project" value="InterPro"/>
</dbReference>
<evidence type="ECO:0000256" key="4">
    <source>
        <dbReference type="ARBA" id="ARBA00022448"/>
    </source>
</evidence>
<dbReference type="SMART" id="SM00382">
    <property type="entry name" value="AAA"/>
    <property type="match status" value="1"/>
</dbReference>
<keyword evidence="10" id="KW-0547">Nucleotide-binding</keyword>
<dbReference type="InterPro" id="IPR026022">
    <property type="entry name" value="PhoU_dom"/>
</dbReference>
<keyword evidence="5" id="KW-1003">Cell membrane</keyword>
<dbReference type="Pfam" id="PF00005">
    <property type="entry name" value="ABC_tran"/>
    <property type="match status" value="1"/>
</dbReference>
<dbReference type="OrthoDB" id="10068533at2759"/>
<evidence type="ECO:0000256" key="9">
    <source>
        <dbReference type="ARBA" id="ARBA00022692"/>
    </source>
</evidence>
<dbReference type="InterPro" id="IPR003439">
    <property type="entry name" value="ABC_transporter-like_ATP-bd"/>
</dbReference>
<keyword evidence="18" id="KW-1185">Reference proteome</keyword>
<evidence type="ECO:0000256" key="14">
    <source>
        <dbReference type="SAM" id="Phobius"/>
    </source>
</evidence>
<protein>
    <submittedName>
        <fullName evidence="17">PhoU and BPD transp 1 and ABC tran domain contain ing protein</fullName>
    </submittedName>
</protein>
<dbReference type="CDD" id="cd06261">
    <property type="entry name" value="TM_PBP2"/>
    <property type="match status" value="1"/>
</dbReference>
<sequence length="708" mass="79028">MAMVEMQTTAALAESRRKMQARRRLKNRIALTLSMATMAFGLFWLIWILMSTITRGIDGMSLALFTEMTPPPNTEGGGLANALAGSGLLILWATVFGTPLGIMAGIYLAEYGRKSWLAEVIRFINDILLSAPSIVVGLFVYTIVVAQMEHFSGWAGVIALALLQVPIVIRTTENMLKLVPDSLREAAYALGTPKWKMISAITLKASVSGIMTGILLAIARIAGETAPLLFTALSNQFWSTDMMQPIANLPVTIFKFAMSPFAEWQQLAWAGVRNLNFYYGKFHALKNINLDIAKNQVTAFIGPSGCGKSTLLRTFNKMFELYPEQRAEGEILLDGDNILTNSQDIALLRAKVGMVFQKPTPFPMSIYDNIAFGVRLFEKLSRADMDERVQWALTKAALWNETKDKLHQSGYSLSGGQQQRLCIARGIAIRPEVLLLDEPCSALDPISTGRIEELITELKQDYTVECVMDSLNLNKHISGQFNAELESIRTQVMTMGGMVEQQLSDAITAMHNQDSDLAKRVIEGDKNVNMMEVAIDEACVRIIAKRQPTASDLRLVMVISKTIAELERIGDVADKICRTALEKFSQQHQPLLVSLESLGRHTIQMLHDVLDAFARMDIDEAVRIYREDKKVDQEYEGIVRQLMTYMMEDSRTIPSVLTALFCARSIERIGDRCQNICEFIFYYVKGQDFRHVGGDELDKLLAGKDSDK</sequence>
<evidence type="ECO:0000256" key="2">
    <source>
        <dbReference type="ARBA" id="ARBA00004496"/>
    </source>
</evidence>
<evidence type="ECO:0000256" key="8">
    <source>
        <dbReference type="ARBA" id="ARBA00022592"/>
    </source>
</evidence>
<keyword evidence="11" id="KW-0067">ATP-binding</keyword>
<feature type="transmembrane region" description="Helical" evidence="14">
    <location>
        <begin position="201"/>
        <end position="222"/>
    </location>
</feature>
<feature type="domain" description="ABC transmembrane type-1" evidence="16">
    <location>
        <begin position="83"/>
        <end position="285"/>
    </location>
</feature>
<keyword evidence="9 14" id="KW-0812">Transmembrane</keyword>
<dbReference type="NCBIfam" id="TIGR00974">
    <property type="entry name" value="3a0107s02c"/>
    <property type="match status" value="1"/>
</dbReference>
<dbReference type="GO" id="GO:0035435">
    <property type="term" value="P:phosphate ion transmembrane transport"/>
    <property type="evidence" value="ECO:0007669"/>
    <property type="project" value="InterPro"/>
</dbReference>
<dbReference type="Gene3D" id="3.40.50.300">
    <property type="entry name" value="P-loop containing nucleotide triphosphate hydrolases"/>
    <property type="match status" value="1"/>
</dbReference>
<dbReference type="InterPro" id="IPR038078">
    <property type="entry name" value="PhoU-like_sf"/>
</dbReference>
<dbReference type="PANTHER" id="PTHR42922">
    <property type="entry name" value="PHOSPHATE TRANSPORT SYSTEM PERMEASE PROTEIN PSTA"/>
    <property type="match status" value="1"/>
</dbReference>
<dbReference type="CDD" id="cd03260">
    <property type="entry name" value="ABC_PstB_phosphate_transporter"/>
    <property type="match status" value="1"/>
</dbReference>
<dbReference type="GO" id="GO:0016887">
    <property type="term" value="F:ATP hydrolysis activity"/>
    <property type="evidence" value="ECO:0007669"/>
    <property type="project" value="InterPro"/>
</dbReference>
<feature type="domain" description="ABC transporter" evidence="15">
    <location>
        <begin position="270"/>
        <end position="522"/>
    </location>
</feature>
<dbReference type="EMBL" id="HG805940">
    <property type="protein sequence ID" value="CDW55166.1"/>
    <property type="molecule type" value="Genomic_DNA"/>
</dbReference>
<gene>
    <name evidence="17" type="ORF">TTRE_0000343801</name>
</gene>
<evidence type="ECO:0000256" key="1">
    <source>
        <dbReference type="ARBA" id="ARBA00004429"/>
    </source>
</evidence>
<evidence type="ECO:0000256" key="3">
    <source>
        <dbReference type="ARBA" id="ARBA00007069"/>
    </source>
</evidence>
<evidence type="ECO:0000256" key="11">
    <source>
        <dbReference type="ARBA" id="ARBA00022840"/>
    </source>
</evidence>
<dbReference type="NCBIfam" id="NF008430">
    <property type="entry name" value="PRK11268.1"/>
    <property type="match status" value="1"/>
</dbReference>
<dbReference type="InterPro" id="IPR003593">
    <property type="entry name" value="AAA+_ATPase"/>
</dbReference>
<dbReference type="GO" id="GO:0005886">
    <property type="term" value="C:plasma membrane"/>
    <property type="evidence" value="ECO:0007669"/>
    <property type="project" value="UniProtKB-SubCell"/>
</dbReference>
<keyword evidence="12 14" id="KW-1133">Transmembrane helix</keyword>
<dbReference type="SUPFAM" id="SSF52540">
    <property type="entry name" value="P-loop containing nucleoside triphosphate hydrolases"/>
    <property type="match status" value="1"/>
</dbReference>
<dbReference type="InterPro" id="IPR005670">
    <property type="entry name" value="PstB-like"/>
</dbReference>
<keyword evidence="6" id="KW-0963">Cytoplasm</keyword>
<evidence type="ECO:0000313" key="17">
    <source>
        <dbReference type="EMBL" id="CDW55166.1"/>
    </source>
</evidence>
<dbReference type="PROSITE" id="PS50928">
    <property type="entry name" value="ABC_TM1"/>
    <property type="match status" value="1"/>
</dbReference>
<dbReference type="Pfam" id="PF00528">
    <property type="entry name" value="BPD_transp_1"/>
    <property type="match status" value="1"/>
</dbReference>
<keyword evidence="7" id="KW-0997">Cell inner membrane</keyword>
<evidence type="ECO:0000256" key="5">
    <source>
        <dbReference type="ARBA" id="ARBA00022475"/>
    </source>
</evidence>
<dbReference type="FunFam" id="1.20.58.220:FF:000001">
    <property type="entry name" value="Phosphate-specific transport system accessory protein PhoU"/>
    <property type="match status" value="1"/>
</dbReference>
<dbReference type="PROSITE" id="PS00211">
    <property type="entry name" value="ABC_TRANSPORTER_1"/>
    <property type="match status" value="1"/>
</dbReference>
<evidence type="ECO:0000259" key="16">
    <source>
        <dbReference type="PROSITE" id="PS50928"/>
    </source>
</evidence>
<comment type="subcellular location">
    <subcellularLocation>
        <location evidence="1">Cell inner membrane</location>
        <topology evidence="1">Multi-pass membrane protein</topology>
    </subcellularLocation>
    <subcellularLocation>
        <location evidence="2">Cytoplasm</location>
    </subcellularLocation>
</comment>
<dbReference type="GO" id="GO:0030643">
    <property type="term" value="P:intracellular phosphate ion homeostasis"/>
    <property type="evidence" value="ECO:0007669"/>
    <property type="project" value="InterPro"/>
</dbReference>
<keyword evidence="4" id="KW-0813">Transport</keyword>
<feature type="transmembrane region" description="Helical" evidence="14">
    <location>
        <begin position="123"/>
        <end position="145"/>
    </location>
</feature>
<feature type="transmembrane region" description="Helical" evidence="14">
    <location>
        <begin position="151"/>
        <end position="169"/>
    </location>
</feature>
<evidence type="ECO:0000259" key="15">
    <source>
        <dbReference type="PROSITE" id="PS50893"/>
    </source>
</evidence>
<evidence type="ECO:0000256" key="13">
    <source>
        <dbReference type="ARBA" id="ARBA00023136"/>
    </source>
</evidence>
<dbReference type="GO" id="GO:0005524">
    <property type="term" value="F:ATP binding"/>
    <property type="evidence" value="ECO:0007669"/>
    <property type="project" value="UniProtKB-KW"/>
</dbReference>
<dbReference type="InterPro" id="IPR051408">
    <property type="entry name" value="Phosphate_transprt_permease"/>
</dbReference>
<dbReference type="InterPro" id="IPR027417">
    <property type="entry name" value="P-loop_NTPase"/>
</dbReference>
<dbReference type="NCBIfam" id="TIGR02135">
    <property type="entry name" value="phoU_full"/>
    <property type="match status" value="1"/>
</dbReference>
<dbReference type="InterPro" id="IPR028366">
    <property type="entry name" value="PhoU"/>
</dbReference>
<dbReference type="SUPFAM" id="SSF161098">
    <property type="entry name" value="MetI-like"/>
    <property type="match status" value="1"/>
</dbReference>
<dbReference type="STRING" id="36087.A0A077Z514"/>
<dbReference type="Gene3D" id="1.20.58.220">
    <property type="entry name" value="Phosphate transport system protein phou homolog 2, domain 2"/>
    <property type="match status" value="1"/>
</dbReference>
<dbReference type="GO" id="GO:0005315">
    <property type="term" value="F:phosphate transmembrane transporter activity"/>
    <property type="evidence" value="ECO:0007669"/>
    <property type="project" value="InterPro"/>
</dbReference>
<keyword evidence="8" id="KW-0592">Phosphate transport</keyword>
<dbReference type="InterPro" id="IPR035906">
    <property type="entry name" value="MetI-like_sf"/>
</dbReference>
<dbReference type="Gene3D" id="1.10.3720.10">
    <property type="entry name" value="MetI-like"/>
    <property type="match status" value="1"/>
</dbReference>
<evidence type="ECO:0000256" key="7">
    <source>
        <dbReference type="ARBA" id="ARBA00022519"/>
    </source>
</evidence>
<dbReference type="PROSITE" id="PS50893">
    <property type="entry name" value="ABC_TRANSPORTER_2"/>
    <property type="match status" value="1"/>
</dbReference>
<feature type="transmembrane region" description="Helical" evidence="14">
    <location>
        <begin position="89"/>
        <end position="111"/>
    </location>
</feature>
<evidence type="ECO:0000256" key="6">
    <source>
        <dbReference type="ARBA" id="ARBA00022490"/>
    </source>
</evidence>
<comment type="similarity">
    <text evidence="3">Belongs to the binding-protein-dependent transport system permease family. CysTW subfamily.</text>
</comment>
<evidence type="ECO:0000313" key="18">
    <source>
        <dbReference type="Proteomes" id="UP000030665"/>
    </source>
</evidence>
<dbReference type="SUPFAM" id="SSF109755">
    <property type="entry name" value="PhoU-like"/>
    <property type="match status" value="1"/>
</dbReference>
<dbReference type="InterPro" id="IPR017871">
    <property type="entry name" value="ABC_transporter-like_CS"/>
</dbReference>
<dbReference type="PANTHER" id="PTHR42922:SF1">
    <property type="entry name" value="PHOSPHATE TRANSPORT SYSTEM PERMEASE PROTEIN PSTA"/>
    <property type="match status" value="1"/>
</dbReference>
<name>A0A077Z514_TRITR</name>
<accession>A0A077Z514</accession>
<dbReference type="AlphaFoldDB" id="A0A077Z514"/>
<dbReference type="Proteomes" id="UP000030665">
    <property type="component" value="Unassembled WGS sequence"/>
</dbReference>
<proteinExistence type="inferred from homology"/>
<reference evidence="17" key="2">
    <citation type="submission" date="2014-03" db="EMBL/GenBank/DDBJ databases">
        <title>The whipworm genome and dual-species transcriptomics of an intimate host-pathogen interaction.</title>
        <authorList>
            <person name="Foth B.J."/>
            <person name="Tsai I.J."/>
            <person name="Reid A.J."/>
            <person name="Bancroft A.J."/>
            <person name="Nichol S."/>
            <person name="Tracey A."/>
            <person name="Holroyd N."/>
            <person name="Cotton J.A."/>
            <person name="Stanley E.J."/>
            <person name="Zarowiecki M."/>
            <person name="Liu J.Z."/>
            <person name="Huckvale T."/>
            <person name="Cooper P.J."/>
            <person name="Grencis R.K."/>
            <person name="Berriman M."/>
        </authorList>
    </citation>
    <scope>NUCLEOTIDE SEQUENCE [LARGE SCALE GENOMIC DNA]</scope>
</reference>
<keyword evidence="13 14" id="KW-0472">Membrane</keyword>
<dbReference type="InterPro" id="IPR005672">
    <property type="entry name" value="Phosphate_PstA"/>
</dbReference>
<dbReference type="InterPro" id="IPR000515">
    <property type="entry name" value="MetI-like"/>
</dbReference>
<dbReference type="FunFam" id="1.20.58.220:FF:000002">
    <property type="entry name" value="Phosphate-specific transport system accessory protein PhoU"/>
    <property type="match status" value="1"/>
</dbReference>
<evidence type="ECO:0000256" key="10">
    <source>
        <dbReference type="ARBA" id="ARBA00022741"/>
    </source>
</evidence>